<name>A0AAP3ANU9_RIEAN</name>
<evidence type="ECO:0000313" key="2">
    <source>
        <dbReference type="Proteomes" id="UP001207440"/>
    </source>
</evidence>
<gene>
    <name evidence="1" type="ORF">OKE68_06630</name>
</gene>
<protein>
    <submittedName>
        <fullName evidence="1">Uncharacterized protein</fullName>
    </submittedName>
</protein>
<dbReference type="EMBL" id="JAOZYT010000035">
    <property type="protein sequence ID" value="MCW0523984.1"/>
    <property type="molecule type" value="Genomic_DNA"/>
</dbReference>
<accession>A0AAP3ANU9</accession>
<reference evidence="1" key="1">
    <citation type="submission" date="2022-10" db="EMBL/GenBank/DDBJ databases">
        <title>Sifting through the core-genome to identify putative cross-protective antigens against Riemerella anatipestifer.</title>
        <authorList>
            <person name="Zheng X."/>
            <person name="Zhang W."/>
        </authorList>
    </citation>
    <scope>NUCLEOTIDE SEQUENCE</scope>
    <source>
        <strain evidence="1">ZWRA178</strain>
    </source>
</reference>
<evidence type="ECO:0000313" key="1">
    <source>
        <dbReference type="EMBL" id="MCW0523984.1"/>
    </source>
</evidence>
<sequence length="52" mass="5772">MVTIYGREYSTSNPDGVKNLITKGVKKVLLFEQALGNELGRVLKLLAFVSIF</sequence>
<proteinExistence type="predicted"/>
<comment type="caution">
    <text evidence="1">The sequence shown here is derived from an EMBL/GenBank/DDBJ whole genome shotgun (WGS) entry which is preliminary data.</text>
</comment>
<organism evidence="1 2">
    <name type="scientific">Riemerella anatipestifer</name>
    <name type="common">Moraxella anatipestifer</name>
    <dbReference type="NCBI Taxonomy" id="34085"/>
    <lineage>
        <taxon>Bacteria</taxon>
        <taxon>Pseudomonadati</taxon>
        <taxon>Bacteroidota</taxon>
        <taxon>Flavobacteriia</taxon>
        <taxon>Flavobacteriales</taxon>
        <taxon>Weeksellaceae</taxon>
        <taxon>Riemerella</taxon>
    </lineage>
</organism>
<dbReference type="AlphaFoldDB" id="A0AAP3ANU9"/>
<dbReference type="Proteomes" id="UP001207440">
    <property type="component" value="Unassembled WGS sequence"/>
</dbReference>
<dbReference type="RefSeq" id="WP_153929570.1">
    <property type="nucleotide sequence ID" value="NZ_CP033039.1"/>
</dbReference>